<accession>A0A392UFB0</accession>
<dbReference type="EMBL" id="LXQA010801476">
    <property type="protein sequence ID" value="MCI71678.1"/>
    <property type="molecule type" value="Genomic_DNA"/>
</dbReference>
<sequence length="62" mass="6871">GHGIAPSNEVLGAPTLKERTPSSTLIYPLFLDWANEVTCRVTFRGGVLSLVRDLDGDTRYFF</sequence>
<proteinExistence type="predicted"/>
<dbReference type="Proteomes" id="UP000265520">
    <property type="component" value="Unassembled WGS sequence"/>
</dbReference>
<organism evidence="1 2">
    <name type="scientific">Trifolium medium</name>
    <dbReference type="NCBI Taxonomy" id="97028"/>
    <lineage>
        <taxon>Eukaryota</taxon>
        <taxon>Viridiplantae</taxon>
        <taxon>Streptophyta</taxon>
        <taxon>Embryophyta</taxon>
        <taxon>Tracheophyta</taxon>
        <taxon>Spermatophyta</taxon>
        <taxon>Magnoliopsida</taxon>
        <taxon>eudicotyledons</taxon>
        <taxon>Gunneridae</taxon>
        <taxon>Pentapetalae</taxon>
        <taxon>rosids</taxon>
        <taxon>fabids</taxon>
        <taxon>Fabales</taxon>
        <taxon>Fabaceae</taxon>
        <taxon>Papilionoideae</taxon>
        <taxon>50 kb inversion clade</taxon>
        <taxon>NPAAA clade</taxon>
        <taxon>Hologalegina</taxon>
        <taxon>IRL clade</taxon>
        <taxon>Trifolieae</taxon>
        <taxon>Trifolium</taxon>
    </lineage>
</organism>
<evidence type="ECO:0000313" key="1">
    <source>
        <dbReference type="EMBL" id="MCI71678.1"/>
    </source>
</evidence>
<protein>
    <submittedName>
        <fullName evidence="1">Uncharacterized protein</fullName>
    </submittedName>
</protein>
<evidence type="ECO:0000313" key="2">
    <source>
        <dbReference type="Proteomes" id="UP000265520"/>
    </source>
</evidence>
<dbReference type="AlphaFoldDB" id="A0A392UFB0"/>
<keyword evidence="2" id="KW-1185">Reference proteome</keyword>
<name>A0A392UFB0_9FABA</name>
<feature type="non-terminal residue" evidence="1">
    <location>
        <position position="1"/>
    </location>
</feature>
<reference evidence="1 2" key="1">
    <citation type="journal article" date="2018" name="Front. Plant Sci.">
        <title>Red Clover (Trifolium pratense) and Zigzag Clover (T. medium) - A Picture of Genomic Similarities and Differences.</title>
        <authorList>
            <person name="Dluhosova J."/>
            <person name="Istvanek J."/>
            <person name="Nedelnik J."/>
            <person name="Repkova J."/>
        </authorList>
    </citation>
    <scope>NUCLEOTIDE SEQUENCE [LARGE SCALE GENOMIC DNA]</scope>
    <source>
        <strain evidence="2">cv. 10/8</strain>
        <tissue evidence="1">Leaf</tissue>
    </source>
</reference>
<comment type="caution">
    <text evidence="1">The sequence shown here is derived from an EMBL/GenBank/DDBJ whole genome shotgun (WGS) entry which is preliminary data.</text>
</comment>